<reference evidence="1 2" key="1">
    <citation type="submission" date="2016-07" db="EMBL/GenBank/DDBJ databases">
        <authorList>
            <person name="Modlin R.L."/>
            <person name="Cheng L.S."/>
            <person name="Marinelli L.J."/>
            <person name="Grosset N."/>
            <person name="Gautier M."/>
            <person name="Fitz-Gibbon S."/>
            <person name="Pellegrini M."/>
            <person name="Bowman C.A."/>
            <person name="Russell D.A."/>
            <person name="Jacobs-Sera D."/>
            <person name="Hatfull G.F."/>
        </authorList>
    </citation>
    <scope>NUCLEOTIDE SEQUENCE [LARGE SCALE GENOMIC DNA]</scope>
</reference>
<accession>A0A1D8ETK4</accession>
<sequence length="79" mass="8436">MITTTQLGEADRWGRGLQVRSILCNGCGIALATDIGLRGDATALQVQSDLHARARTAGWTHPAWRVDLCPQCTTTTKGA</sequence>
<evidence type="ECO:0000313" key="2">
    <source>
        <dbReference type="Proteomes" id="UP000221125"/>
    </source>
</evidence>
<organism evidence="1 2">
    <name type="scientific">Propionibacterium phage B22</name>
    <dbReference type="NCBI Taxonomy" id="1897532"/>
    <lineage>
        <taxon>Viruses</taxon>
        <taxon>Duplodnaviria</taxon>
        <taxon>Heunggongvirae</taxon>
        <taxon>Uroviricota</taxon>
        <taxon>Caudoviricetes</taxon>
        <taxon>Doucettevirus</taxon>
        <taxon>Doucettevirus B22</taxon>
    </lineage>
</organism>
<gene>
    <name evidence="1" type="primary">46</name>
    <name evidence="1" type="ORF">B22_46</name>
</gene>
<protein>
    <submittedName>
        <fullName evidence="1">Uncharacterized protein</fullName>
    </submittedName>
</protein>
<dbReference type="GeneID" id="40072449"/>
<dbReference type="OrthoDB" id="33658at10239"/>
<dbReference type="Proteomes" id="UP000221125">
    <property type="component" value="Segment"/>
</dbReference>
<proteinExistence type="predicted"/>
<dbReference type="KEGG" id="vg:40072449"/>
<dbReference type="EMBL" id="KX620750">
    <property type="protein sequence ID" value="AOT24397.1"/>
    <property type="molecule type" value="Genomic_DNA"/>
</dbReference>
<keyword evidence="2" id="KW-1185">Reference proteome</keyword>
<evidence type="ECO:0000313" key="1">
    <source>
        <dbReference type="EMBL" id="AOT24397.1"/>
    </source>
</evidence>
<name>A0A1D8ETK4_9CAUD</name>
<dbReference type="RefSeq" id="YP_009596849.1">
    <property type="nucleotide sequence ID" value="NC_041891.1"/>
</dbReference>